<keyword evidence="1" id="KW-1133">Transmembrane helix</keyword>
<evidence type="ECO:0000313" key="3">
    <source>
        <dbReference type="Proteomes" id="UP000246352"/>
    </source>
</evidence>
<reference evidence="2 3" key="1">
    <citation type="submission" date="2018-05" db="EMBL/GenBank/DDBJ databases">
        <title>Genomic Encyclopedia of Type Strains, Phase IV (KMG-IV): sequencing the most valuable type-strain genomes for metagenomic binning, comparative biology and taxonomic classification.</title>
        <authorList>
            <person name="Goeker M."/>
        </authorList>
    </citation>
    <scope>NUCLEOTIDE SEQUENCE [LARGE SCALE GENOMIC DNA]</scope>
    <source>
        <strain evidence="2 3">DSM 16791</strain>
    </source>
</reference>
<dbReference type="RefSeq" id="WP_170132213.1">
    <property type="nucleotide sequence ID" value="NZ_QGTR01000001.1"/>
</dbReference>
<accession>A0A317PUF2</accession>
<comment type="caution">
    <text evidence="2">The sequence shown here is derived from an EMBL/GenBank/DDBJ whole genome shotgun (WGS) entry which is preliminary data.</text>
</comment>
<keyword evidence="1" id="KW-0812">Transmembrane</keyword>
<dbReference type="EMBL" id="QGTR01000001">
    <property type="protein sequence ID" value="PWW04314.1"/>
    <property type="molecule type" value="Genomic_DNA"/>
</dbReference>
<organism evidence="2 3">
    <name type="scientific">Hoeflea marina</name>
    <dbReference type="NCBI Taxonomy" id="274592"/>
    <lineage>
        <taxon>Bacteria</taxon>
        <taxon>Pseudomonadati</taxon>
        <taxon>Pseudomonadota</taxon>
        <taxon>Alphaproteobacteria</taxon>
        <taxon>Hyphomicrobiales</taxon>
        <taxon>Rhizobiaceae</taxon>
        <taxon>Hoeflea</taxon>
    </lineage>
</organism>
<evidence type="ECO:0000313" key="2">
    <source>
        <dbReference type="EMBL" id="PWW04314.1"/>
    </source>
</evidence>
<dbReference type="AlphaFoldDB" id="A0A317PUF2"/>
<proteinExistence type="predicted"/>
<keyword evidence="3" id="KW-1185">Reference proteome</keyword>
<evidence type="ECO:0000256" key="1">
    <source>
        <dbReference type="SAM" id="Phobius"/>
    </source>
</evidence>
<name>A0A317PUF2_9HYPH</name>
<protein>
    <submittedName>
        <fullName evidence="2">Uncharacterized protein</fullName>
    </submittedName>
</protein>
<gene>
    <name evidence="2" type="ORF">DFR52_1011009</name>
</gene>
<sequence length="55" mass="5399">MSIDATAIVWYAAICGSLSALAPSFGGRALRLAIGAGVGIVAATLLPLLKSLIGS</sequence>
<feature type="transmembrane region" description="Helical" evidence="1">
    <location>
        <begin position="30"/>
        <end position="49"/>
    </location>
</feature>
<dbReference type="Proteomes" id="UP000246352">
    <property type="component" value="Unassembled WGS sequence"/>
</dbReference>
<keyword evidence="1" id="KW-0472">Membrane</keyword>